<evidence type="ECO:0000313" key="9">
    <source>
        <dbReference type="Proteomes" id="UP000612680"/>
    </source>
</evidence>
<feature type="domain" description="RNA polymerase sigma-70 region 2" evidence="6">
    <location>
        <begin position="27"/>
        <end position="92"/>
    </location>
</feature>
<dbReference type="InterPro" id="IPR013325">
    <property type="entry name" value="RNA_pol_sigma_r2"/>
</dbReference>
<comment type="similarity">
    <text evidence="1">Belongs to the sigma-70 factor family. ECF subfamily.</text>
</comment>
<accession>A0ABX7I8S5</accession>
<proteinExistence type="inferred from homology"/>
<dbReference type="InterPro" id="IPR014284">
    <property type="entry name" value="RNA_pol_sigma-70_dom"/>
</dbReference>
<keyword evidence="3" id="KW-0731">Sigma factor</keyword>
<dbReference type="PANTHER" id="PTHR43133">
    <property type="entry name" value="RNA POLYMERASE ECF-TYPE SIGMA FACTO"/>
    <property type="match status" value="1"/>
</dbReference>
<evidence type="ECO:0000259" key="6">
    <source>
        <dbReference type="Pfam" id="PF04542"/>
    </source>
</evidence>
<reference evidence="8 9" key="1">
    <citation type="submission" date="2020-06" db="EMBL/GenBank/DDBJ databases">
        <title>Dyadobacter sandarakinus sp. nov., isolated from the soil of the Arctic Yellow River Station.</title>
        <authorList>
            <person name="Zhang Y."/>
            <person name="Peng F."/>
        </authorList>
    </citation>
    <scope>NUCLEOTIDE SEQUENCE [LARGE SCALE GENOMIC DNA]</scope>
    <source>
        <strain evidence="8 9">Q3-56</strain>
    </source>
</reference>
<dbReference type="RefSeq" id="WP_204655975.1">
    <property type="nucleotide sequence ID" value="NZ_CP056775.1"/>
</dbReference>
<evidence type="ECO:0000256" key="3">
    <source>
        <dbReference type="ARBA" id="ARBA00023082"/>
    </source>
</evidence>
<evidence type="ECO:0000256" key="2">
    <source>
        <dbReference type="ARBA" id="ARBA00023015"/>
    </source>
</evidence>
<name>A0ABX7I8S5_9BACT</name>
<dbReference type="InterPro" id="IPR036388">
    <property type="entry name" value="WH-like_DNA-bd_sf"/>
</dbReference>
<dbReference type="NCBIfam" id="TIGR02937">
    <property type="entry name" value="sigma70-ECF"/>
    <property type="match status" value="1"/>
</dbReference>
<dbReference type="SUPFAM" id="SSF88659">
    <property type="entry name" value="Sigma3 and sigma4 domains of RNA polymerase sigma factors"/>
    <property type="match status" value="1"/>
</dbReference>
<keyword evidence="9" id="KW-1185">Reference proteome</keyword>
<sequence>MTRKPVYTEYQLVMLLQSNDRYAFEYLYDHYSPALYGIILRIVKDEEKAADVLQDSFLKIWKNISRFESQKGTLFTWLLNVARNAAIDKLRADVKSEKVIKLESATEHELSSAAYFPIPATLDIRSIVATLIPERKEMIELVYFQGYTHEEVSERLSMPLGTVKSRIRKGLQELRYIFEIKNPELSVA</sequence>
<evidence type="ECO:0000313" key="8">
    <source>
        <dbReference type="EMBL" id="QRR01872.1"/>
    </source>
</evidence>
<evidence type="ECO:0000256" key="4">
    <source>
        <dbReference type="ARBA" id="ARBA00023125"/>
    </source>
</evidence>
<dbReference type="Proteomes" id="UP000612680">
    <property type="component" value="Chromosome"/>
</dbReference>
<keyword evidence="4" id="KW-0238">DNA-binding</keyword>
<dbReference type="PANTHER" id="PTHR43133:SF62">
    <property type="entry name" value="RNA POLYMERASE SIGMA FACTOR SIGZ"/>
    <property type="match status" value="1"/>
</dbReference>
<evidence type="ECO:0000259" key="7">
    <source>
        <dbReference type="Pfam" id="PF04545"/>
    </source>
</evidence>
<dbReference type="InterPro" id="IPR039425">
    <property type="entry name" value="RNA_pol_sigma-70-like"/>
</dbReference>
<dbReference type="Gene3D" id="1.10.10.10">
    <property type="entry name" value="Winged helix-like DNA-binding domain superfamily/Winged helix DNA-binding domain"/>
    <property type="match status" value="1"/>
</dbReference>
<protein>
    <submittedName>
        <fullName evidence="8">Sigma-70 family RNA polymerase sigma factor</fullName>
    </submittedName>
</protein>
<dbReference type="SUPFAM" id="SSF88946">
    <property type="entry name" value="Sigma2 domain of RNA polymerase sigma factors"/>
    <property type="match status" value="1"/>
</dbReference>
<keyword evidence="2" id="KW-0805">Transcription regulation</keyword>
<gene>
    <name evidence="8" type="ORF">HWI92_13615</name>
</gene>
<feature type="domain" description="RNA polymerase sigma-70 region 4" evidence="7">
    <location>
        <begin position="129"/>
        <end position="175"/>
    </location>
</feature>
<dbReference type="InterPro" id="IPR013324">
    <property type="entry name" value="RNA_pol_sigma_r3/r4-like"/>
</dbReference>
<dbReference type="CDD" id="cd06171">
    <property type="entry name" value="Sigma70_r4"/>
    <property type="match status" value="1"/>
</dbReference>
<dbReference type="Gene3D" id="1.10.1740.10">
    <property type="match status" value="1"/>
</dbReference>
<dbReference type="Pfam" id="PF04545">
    <property type="entry name" value="Sigma70_r4"/>
    <property type="match status" value="1"/>
</dbReference>
<dbReference type="Pfam" id="PF04542">
    <property type="entry name" value="Sigma70_r2"/>
    <property type="match status" value="1"/>
</dbReference>
<evidence type="ECO:0000256" key="5">
    <source>
        <dbReference type="ARBA" id="ARBA00023163"/>
    </source>
</evidence>
<dbReference type="InterPro" id="IPR007627">
    <property type="entry name" value="RNA_pol_sigma70_r2"/>
</dbReference>
<dbReference type="InterPro" id="IPR007630">
    <property type="entry name" value="RNA_pol_sigma70_r4"/>
</dbReference>
<evidence type="ECO:0000256" key="1">
    <source>
        <dbReference type="ARBA" id="ARBA00010641"/>
    </source>
</evidence>
<dbReference type="EMBL" id="CP056775">
    <property type="protein sequence ID" value="QRR01872.1"/>
    <property type="molecule type" value="Genomic_DNA"/>
</dbReference>
<organism evidence="8 9">
    <name type="scientific">Dyadobacter sandarakinus</name>
    <dbReference type="NCBI Taxonomy" id="2747268"/>
    <lineage>
        <taxon>Bacteria</taxon>
        <taxon>Pseudomonadati</taxon>
        <taxon>Bacteroidota</taxon>
        <taxon>Cytophagia</taxon>
        <taxon>Cytophagales</taxon>
        <taxon>Spirosomataceae</taxon>
        <taxon>Dyadobacter</taxon>
    </lineage>
</organism>
<keyword evidence="5" id="KW-0804">Transcription</keyword>